<keyword evidence="2" id="KW-1133">Transmembrane helix</keyword>
<keyword evidence="2" id="KW-0812">Transmembrane</keyword>
<dbReference type="EMBL" id="JAYKXP010000126">
    <property type="protein sequence ID" value="KAK7024348.1"/>
    <property type="molecule type" value="Genomic_DNA"/>
</dbReference>
<evidence type="ECO:0000313" key="3">
    <source>
        <dbReference type="EMBL" id="KAK7024348.1"/>
    </source>
</evidence>
<feature type="compositionally biased region" description="Polar residues" evidence="1">
    <location>
        <begin position="300"/>
        <end position="322"/>
    </location>
</feature>
<reference evidence="3 4" key="1">
    <citation type="submission" date="2024-01" db="EMBL/GenBank/DDBJ databases">
        <title>A draft genome for a cacao thread blight-causing isolate of Paramarasmius palmivorus.</title>
        <authorList>
            <person name="Baruah I.K."/>
            <person name="Bukari Y."/>
            <person name="Amoako-Attah I."/>
            <person name="Meinhardt L.W."/>
            <person name="Bailey B.A."/>
            <person name="Cohen S.P."/>
        </authorList>
    </citation>
    <scope>NUCLEOTIDE SEQUENCE [LARGE SCALE GENOMIC DNA]</scope>
    <source>
        <strain evidence="3 4">GH-12</strain>
    </source>
</reference>
<evidence type="ECO:0000256" key="1">
    <source>
        <dbReference type="SAM" id="MobiDB-lite"/>
    </source>
</evidence>
<proteinExistence type="predicted"/>
<organism evidence="3 4">
    <name type="scientific">Paramarasmius palmivorus</name>
    <dbReference type="NCBI Taxonomy" id="297713"/>
    <lineage>
        <taxon>Eukaryota</taxon>
        <taxon>Fungi</taxon>
        <taxon>Dikarya</taxon>
        <taxon>Basidiomycota</taxon>
        <taxon>Agaricomycotina</taxon>
        <taxon>Agaricomycetes</taxon>
        <taxon>Agaricomycetidae</taxon>
        <taxon>Agaricales</taxon>
        <taxon>Marasmiineae</taxon>
        <taxon>Marasmiaceae</taxon>
        <taxon>Paramarasmius</taxon>
    </lineage>
</organism>
<feature type="region of interest" description="Disordered" evidence="1">
    <location>
        <begin position="383"/>
        <end position="466"/>
    </location>
</feature>
<gene>
    <name evidence="3" type="ORF">VNI00_016402</name>
</gene>
<evidence type="ECO:0000313" key="4">
    <source>
        <dbReference type="Proteomes" id="UP001383192"/>
    </source>
</evidence>
<dbReference type="AlphaFoldDB" id="A0AAW0BGS2"/>
<name>A0AAW0BGS2_9AGAR</name>
<sequence length="466" mass="51664">MPDMPNHDEDSLGVMAGSLIDSMLLYGIAAQQLPTSYGAETRQNIIDSITQKMGRSWPLNMDSGCSDCMCEDYWIEAPDRLSFQYFPRVTSRSKAVLLDIRFCAQAYGDYVQPSFATEARSTATTLEFLGGLDPPVAVALWYKSDNCSRFSVQTEEMGQSIYLEGNMTMSWATGLYDETSLRERIVKTITELNKWHDAGEFDAIAATFDGHDNAPWSVISLNFGELIFSLSVASQRLPASSDMQAYIEAYISHQYNILLDNITSTNQAYSDWNNTNSSEMDIKRRLSISYMLLAGIGMPETTQGNDTSQTENPPRLSETQSRAPVGPIVGGSIGAVILIAILISSCVLYNRRRPRNQSEPSQNNTVPEPFTLEISQKQLVTANNAPRDWQLKDRSGRNWVGDGESTDTADVAAPGNRRYSSPATLVPVQEPISASVNQADQERDHDSGWRPSGAHRRLPPTYEDAM</sequence>
<feature type="transmembrane region" description="Helical" evidence="2">
    <location>
        <begin position="328"/>
        <end position="349"/>
    </location>
</feature>
<dbReference type="Proteomes" id="UP001383192">
    <property type="component" value="Unassembled WGS sequence"/>
</dbReference>
<evidence type="ECO:0000256" key="2">
    <source>
        <dbReference type="SAM" id="Phobius"/>
    </source>
</evidence>
<accession>A0AAW0BGS2</accession>
<keyword evidence="4" id="KW-1185">Reference proteome</keyword>
<comment type="caution">
    <text evidence="3">The sequence shown here is derived from an EMBL/GenBank/DDBJ whole genome shotgun (WGS) entry which is preliminary data.</text>
</comment>
<protein>
    <submittedName>
        <fullName evidence="3">Uncharacterized protein</fullName>
    </submittedName>
</protein>
<keyword evidence="2" id="KW-0472">Membrane</keyword>
<feature type="region of interest" description="Disordered" evidence="1">
    <location>
        <begin position="299"/>
        <end position="323"/>
    </location>
</feature>